<accession>A0A0A9HEA9</accession>
<evidence type="ECO:0000313" key="1">
    <source>
        <dbReference type="EMBL" id="JAE34119.1"/>
    </source>
</evidence>
<dbReference type="AlphaFoldDB" id="A0A0A9HEA9"/>
<protein>
    <submittedName>
        <fullName evidence="1">Uncharacterized protein</fullName>
    </submittedName>
</protein>
<reference evidence="1" key="1">
    <citation type="submission" date="2014-09" db="EMBL/GenBank/DDBJ databases">
        <authorList>
            <person name="Magalhaes I.L.F."/>
            <person name="Oliveira U."/>
            <person name="Santos F.R."/>
            <person name="Vidigal T.H.D.A."/>
            <person name="Brescovit A.D."/>
            <person name="Santos A.J."/>
        </authorList>
    </citation>
    <scope>NUCLEOTIDE SEQUENCE</scope>
    <source>
        <tissue evidence="1">Shoot tissue taken approximately 20 cm above the soil surface</tissue>
    </source>
</reference>
<reference evidence="1" key="2">
    <citation type="journal article" date="2015" name="Data Brief">
        <title>Shoot transcriptome of the giant reed, Arundo donax.</title>
        <authorList>
            <person name="Barrero R.A."/>
            <person name="Guerrero F.D."/>
            <person name="Moolhuijzen P."/>
            <person name="Goolsby J.A."/>
            <person name="Tidwell J."/>
            <person name="Bellgard S.E."/>
            <person name="Bellgard M.I."/>
        </authorList>
    </citation>
    <scope>NUCLEOTIDE SEQUENCE</scope>
    <source>
        <tissue evidence="1">Shoot tissue taken approximately 20 cm above the soil surface</tissue>
    </source>
</reference>
<dbReference type="EMBL" id="GBRH01163777">
    <property type="protein sequence ID" value="JAE34119.1"/>
    <property type="molecule type" value="Transcribed_RNA"/>
</dbReference>
<proteinExistence type="predicted"/>
<organism evidence="1">
    <name type="scientific">Arundo donax</name>
    <name type="common">Giant reed</name>
    <name type="synonym">Donax arundinaceus</name>
    <dbReference type="NCBI Taxonomy" id="35708"/>
    <lineage>
        <taxon>Eukaryota</taxon>
        <taxon>Viridiplantae</taxon>
        <taxon>Streptophyta</taxon>
        <taxon>Embryophyta</taxon>
        <taxon>Tracheophyta</taxon>
        <taxon>Spermatophyta</taxon>
        <taxon>Magnoliopsida</taxon>
        <taxon>Liliopsida</taxon>
        <taxon>Poales</taxon>
        <taxon>Poaceae</taxon>
        <taxon>PACMAD clade</taxon>
        <taxon>Arundinoideae</taxon>
        <taxon>Arundineae</taxon>
        <taxon>Arundo</taxon>
    </lineage>
</organism>
<name>A0A0A9HEA9_ARUDO</name>
<sequence>MKYSRLHLTPSDSTTWVTPSDSTTWVIHRIHCQQISLQK</sequence>